<evidence type="ECO:0000313" key="2">
    <source>
        <dbReference type="EMBL" id="UTF52010.1"/>
    </source>
</evidence>
<sequence>MTDPNELSEVIAQCTNCGNVYASHVNPDGTVSPIGQRNGCSCGSSEFTVLEGDRTAAGPPPGTERDHDRTLRNLFHLA</sequence>
<feature type="region of interest" description="Disordered" evidence="1">
    <location>
        <begin position="52"/>
        <end position="78"/>
    </location>
</feature>
<accession>A0A9E7N858</accession>
<dbReference type="Proteomes" id="UP001056855">
    <property type="component" value="Chromosome"/>
</dbReference>
<organism evidence="2 3">
    <name type="scientific">Natronosalvus rutilus</name>
    <dbReference type="NCBI Taxonomy" id="2953753"/>
    <lineage>
        <taxon>Archaea</taxon>
        <taxon>Methanobacteriati</taxon>
        <taxon>Methanobacteriota</taxon>
        <taxon>Stenosarchaea group</taxon>
        <taxon>Halobacteria</taxon>
        <taxon>Halobacteriales</taxon>
        <taxon>Natrialbaceae</taxon>
        <taxon>Natronosalvus</taxon>
    </lineage>
</organism>
<protein>
    <submittedName>
        <fullName evidence="2">Uncharacterized protein</fullName>
    </submittedName>
</protein>
<evidence type="ECO:0000256" key="1">
    <source>
        <dbReference type="SAM" id="MobiDB-lite"/>
    </source>
</evidence>
<gene>
    <name evidence="2" type="ORF">NGM29_09320</name>
</gene>
<dbReference type="KEGG" id="sawl:NGM29_09320"/>
<evidence type="ECO:0000313" key="3">
    <source>
        <dbReference type="Proteomes" id="UP001056855"/>
    </source>
</evidence>
<dbReference type="AlphaFoldDB" id="A0A9E7N858"/>
<dbReference type="RefSeq" id="WP_254155685.1">
    <property type="nucleotide sequence ID" value="NZ_CP100355.1"/>
</dbReference>
<name>A0A9E7N858_9EURY</name>
<proteinExistence type="predicted"/>
<dbReference type="GeneID" id="73290244"/>
<keyword evidence="3" id="KW-1185">Reference proteome</keyword>
<dbReference type="EMBL" id="CP100355">
    <property type="protein sequence ID" value="UTF52010.1"/>
    <property type="molecule type" value="Genomic_DNA"/>
</dbReference>
<reference evidence="2" key="1">
    <citation type="submission" date="2022-06" db="EMBL/GenBank/DDBJ databases">
        <title>Diverse halophilic archaea isolated from saline environments.</title>
        <authorList>
            <person name="Cui H.-L."/>
        </authorList>
    </citation>
    <scope>NUCLEOTIDE SEQUENCE</scope>
    <source>
        <strain evidence="2">WLHS1</strain>
    </source>
</reference>